<evidence type="ECO:0000313" key="1">
    <source>
        <dbReference type="EMBL" id="KAG8059805.1"/>
    </source>
</evidence>
<organism evidence="1 2">
    <name type="scientific">Zizania palustris</name>
    <name type="common">Northern wild rice</name>
    <dbReference type="NCBI Taxonomy" id="103762"/>
    <lineage>
        <taxon>Eukaryota</taxon>
        <taxon>Viridiplantae</taxon>
        <taxon>Streptophyta</taxon>
        <taxon>Embryophyta</taxon>
        <taxon>Tracheophyta</taxon>
        <taxon>Spermatophyta</taxon>
        <taxon>Magnoliopsida</taxon>
        <taxon>Liliopsida</taxon>
        <taxon>Poales</taxon>
        <taxon>Poaceae</taxon>
        <taxon>BOP clade</taxon>
        <taxon>Oryzoideae</taxon>
        <taxon>Oryzeae</taxon>
        <taxon>Zizaniinae</taxon>
        <taxon>Zizania</taxon>
    </lineage>
</organism>
<dbReference type="EMBL" id="JAAALK010000287">
    <property type="protein sequence ID" value="KAG8059805.1"/>
    <property type="molecule type" value="Genomic_DNA"/>
</dbReference>
<dbReference type="Proteomes" id="UP000729402">
    <property type="component" value="Unassembled WGS sequence"/>
</dbReference>
<comment type="caution">
    <text evidence="1">The sequence shown here is derived from an EMBL/GenBank/DDBJ whole genome shotgun (WGS) entry which is preliminary data.</text>
</comment>
<name>A0A8J5VBU1_ZIZPA</name>
<keyword evidence="2" id="KW-1185">Reference proteome</keyword>
<reference evidence="1" key="2">
    <citation type="submission" date="2021-02" db="EMBL/GenBank/DDBJ databases">
        <authorList>
            <person name="Kimball J.A."/>
            <person name="Haas M.W."/>
            <person name="Macchietto M."/>
            <person name="Kono T."/>
            <person name="Duquette J."/>
            <person name="Shao M."/>
        </authorList>
    </citation>
    <scope>NUCLEOTIDE SEQUENCE</scope>
    <source>
        <tissue evidence="1">Fresh leaf tissue</tissue>
    </source>
</reference>
<gene>
    <name evidence="1" type="ORF">GUJ93_ZPchr0002g23507</name>
</gene>
<accession>A0A8J5VBU1</accession>
<protein>
    <submittedName>
        <fullName evidence="1">Uncharacterized protein</fullName>
    </submittedName>
</protein>
<proteinExistence type="predicted"/>
<evidence type="ECO:0000313" key="2">
    <source>
        <dbReference type="Proteomes" id="UP000729402"/>
    </source>
</evidence>
<sequence length="79" mass="8438">MARLAMANAMVTKATIEATLALVQPPHGCFLTPILSTITILTIVYPFDFLTSLLSIICLQPQLNVIVVHVNVASCNLSG</sequence>
<dbReference type="AlphaFoldDB" id="A0A8J5VBU1"/>
<reference evidence="1" key="1">
    <citation type="journal article" date="2021" name="bioRxiv">
        <title>Whole Genome Assembly and Annotation of Northern Wild Rice, Zizania palustris L., Supports a Whole Genome Duplication in the Zizania Genus.</title>
        <authorList>
            <person name="Haas M."/>
            <person name="Kono T."/>
            <person name="Macchietto M."/>
            <person name="Millas R."/>
            <person name="McGilp L."/>
            <person name="Shao M."/>
            <person name="Duquette J."/>
            <person name="Hirsch C.N."/>
            <person name="Kimball J."/>
        </authorList>
    </citation>
    <scope>NUCLEOTIDE SEQUENCE</scope>
    <source>
        <tissue evidence="1">Fresh leaf tissue</tissue>
    </source>
</reference>